<feature type="chain" id="PRO_5012078869" evidence="2">
    <location>
        <begin position="18"/>
        <end position="393"/>
    </location>
</feature>
<evidence type="ECO:0000256" key="1">
    <source>
        <dbReference type="ARBA" id="ARBA00005564"/>
    </source>
</evidence>
<comment type="similarity">
    <text evidence="1">Belongs to the cycloisomerase 2 family.</text>
</comment>
<comment type="caution">
    <text evidence="3">The sequence shown here is derived from an EMBL/GenBank/DDBJ whole genome shotgun (WGS) entry which is preliminary data.</text>
</comment>
<dbReference type="AlphaFoldDB" id="A0A1Y2AB37"/>
<dbReference type="Pfam" id="PF10282">
    <property type="entry name" value="Lactonase"/>
    <property type="match status" value="1"/>
</dbReference>
<feature type="signal peptide" evidence="2">
    <location>
        <begin position="1"/>
        <end position="17"/>
    </location>
</feature>
<organism evidence="3 4">
    <name type="scientific">Clohesyomyces aquaticus</name>
    <dbReference type="NCBI Taxonomy" id="1231657"/>
    <lineage>
        <taxon>Eukaryota</taxon>
        <taxon>Fungi</taxon>
        <taxon>Dikarya</taxon>
        <taxon>Ascomycota</taxon>
        <taxon>Pezizomycotina</taxon>
        <taxon>Dothideomycetes</taxon>
        <taxon>Pleosporomycetidae</taxon>
        <taxon>Pleosporales</taxon>
        <taxon>Lindgomycetaceae</taxon>
        <taxon>Clohesyomyces</taxon>
    </lineage>
</organism>
<dbReference type="PANTHER" id="PTHR30344:SF1">
    <property type="entry name" value="6-PHOSPHOGLUCONOLACTONASE"/>
    <property type="match status" value="1"/>
</dbReference>
<evidence type="ECO:0000313" key="4">
    <source>
        <dbReference type="Proteomes" id="UP000193144"/>
    </source>
</evidence>
<dbReference type="Proteomes" id="UP000193144">
    <property type="component" value="Unassembled WGS sequence"/>
</dbReference>
<protein>
    <submittedName>
        <fullName evidence="3">Lactonase, 7-bladed beta-propeller-domain-containing protein</fullName>
    </submittedName>
</protein>
<dbReference type="GO" id="GO:0017057">
    <property type="term" value="F:6-phosphogluconolactonase activity"/>
    <property type="evidence" value="ECO:0007669"/>
    <property type="project" value="TreeGrafter"/>
</dbReference>
<dbReference type="OrthoDB" id="9972196at2759"/>
<evidence type="ECO:0000313" key="3">
    <source>
        <dbReference type="EMBL" id="ORY19769.1"/>
    </source>
</evidence>
<accession>A0A1Y2AB37</accession>
<sequence length="393" mass="41997">MALRNLLYASLVAPALAVKLYVSSYSGNVTTFELTPGVGAASLKTLSVSTECGGVPTWLDLQGSDLYCVDEGWLTPNASVNTLKVSPDGSLKRTSKVDTIQGPVSDQTYNKGKAVALAHYGGGAISTFTISATGAWSPLEQFVFNTPPGPRPEQESSHVHEAIIDPTGEYLFFPDLGADVVRIYKIDSATSKLTEQPSIKSDPASGPRHAVFWTPSKKPVYGAKPSTYLFVIHELANKITSYKVNYAATGLSFTRVQDIGLYGTTAPPNGTRAAEIAVSPDNKFIISSNRNATIFSLANPDPKNATKIPSDSLTTFTPSDDGKLKFVNLAPSGGSFPRFFSLNKDGSMVAVGNQNSGSLYVWARDAKTGRFGERLAVVENLGGVNNIVWDERN</sequence>
<dbReference type="InterPro" id="IPR050282">
    <property type="entry name" value="Cycloisomerase_2"/>
</dbReference>
<reference evidence="3 4" key="1">
    <citation type="submission" date="2016-07" db="EMBL/GenBank/DDBJ databases">
        <title>Pervasive Adenine N6-methylation of Active Genes in Fungi.</title>
        <authorList>
            <consortium name="DOE Joint Genome Institute"/>
            <person name="Mondo S.J."/>
            <person name="Dannebaum R.O."/>
            <person name="Kuo R.C."/>
            <person name="Labutti K."/>
            <person name="Haridas S."/>
            <person name="Kuo A."/>
            <person name="Salamov A."/>
            <person name="Ahrendt S.R."/>
            <person name="Lipzen A."/>
            <person name="Sullivan W."/>
            <person name="Andreopoulos W.B."/>
            <person name="Clum A."/>
            <person name="Lindquist E."/>
            <person name="Daum C."/>
            <person name="Ramamoorthy G.K."/>
            <person name="Gryganskyi A."/>
            <person name="Culley D."/>
            <person name="Magnuson J.K."/>
            <person name="James T.Y."/>
            <person name="O'Malley M.A."/>
            <person name="Stajich J.E."/>
            <person name="Spatafora J.W."/>
            <person name="Visel A."/>
            <person name="Grigoriev I.V."/>
        </authorList>
    </citation>
    <scope>NUCLEOTIDE SEQUENCE [LARGE SCALE GENOMIC DNA]</scope>
    <source>
        <strain evidence="3 4">CBS 115471</strain>
    </source>
</reference>
<proteinExistence type="inferred from homology"/>
<dbReference type="EMBL" id="MCFA01000001">
    <property type="protein sequence ID" value="ORY19769.1"/>
    <property type="molecule type" value="Genomic_DNA"/>
</dbReference>
<name>A0A1Y2AB37_9PLEO</name>
<dbReference type="SUPFAM" id="SSF50974">
    <property type="entry name" value="Nitrous oxide reductase, N-terminal domain"/>
    <property type="match status" value="1"/>
</dbReference>
<dbReference type="Gene3D" id="2.130.10.10">
    <property type="entry name" value="YVTN repeat-like/Quinoprotein amine dehydrogenase"/>
    <property type="match status" value="1"/>
</dbReference>
<gene>
    <name evidence="3" type="ORF">BCR34DRAFT_471380</name>
</gene>
<dbReference type="STRING" id="1231657.A0A1Y2AB37"/>
<dbReference type="InterPro" id="IPR019405">
    <property type="entry name" value="Lactonase_7-beta_prop"/>
</dbReference>
<keyword evidence="2" id="KW-0732">Signal</keyword>
<evidence type="ECO:0000256" key="2">
    <source>
        <dbReference type="SAM" id="SignalP"/>
    </source>
</evidence>
<keyword evidence="4" id="KW-1185">Reference proteome</keyword>
<dbReference type="PANTHER" id="PTHR30344">
    <property type="entry name" value="6-PHOSPHOGLUCONOLACTONASE-RELATED"/>
    <property type="match status" value="1"/>
</dbReference>
<dbReference type="InterPro" id="IPR015943">
    <property type="entry name" value="WD40/YVTN_repeat-like_dom_sf"/>
</dbReference>
<dbReference type="InterPro" id="IPR011045">
    <property type="entry name" value="N2O_reductase_N"/>
</dbReference>